<evidence type="ECO:0000313" key="2">
    <source>
        <dbReference type="Proteomes" id="UP000439550"/>
    </source>
</evidence>
<proteinExistence type="predicted"/>
<dbReference type="RefSeq" id="WP_153497260.1">
    <property type="nucleotide sequence ID" value="NZ_CBCRWP010000028.1"/>
</dbReference>
<gene>
    <name evidence="1" type="ORF">GHI93_12035</name>
</gene>
<reference evidence="1 2" key="1">
    <citation type="submission" date="2019-10" db="EMBL/GenBank/DDBJ databases">
        <authorList>
            <person name="Dong K."/>
        </authorList>
    </citation>
    <scope>NUCLEOTIDE SEQUENCE [LARGE SCALE GENOMIC DNA]</scope>
    <source>
        <strain evidence="1 2">DSM 28960</strain>
    </source>
</reference>
<protein>
    <recommendedName>
        <fullName evidence="3">HK97 gp10 family phage protein</fullName>
    </recommendedName>
</protein>
<organism evidence="1 2">
    <name type="scientific">Lactococcus hircilactis</name>
    <dbReference type="NCBI Taxonomy" id="1494462"/>
    <lineage>
        <taxon>Bacteria</taxon>
        <taxon>Bacillati</taxon>
        <taxon>Bacillota</taxon>
        <taxon>Bacilli</taxon>
        <taxon>Lactobacillales</taxon>
        <taxon>Streptococcaceae</taxon>
        <taxon>Lactococcus</taxon>
    </lineage>
</organism>
<dbReference type="EMBL" id="WITJ01000026">
    <property type="protein sequence ID" value="MQW40644.1"/>
    <property type="molecule type" value="Genomic_DNA"/>
</dbReference>
<accession>A0A7X2D150</accession>
<evidence type="ECO:0008006" key="3">
    <source>
        <dbReference type="Google" id="ProtNLM"/>
    </source>
</evidence>
<dbReference type="InterPro" id="IPR057960">
    <property type="entry name" value="Skunalike_TailTerm"/>
</dbReference>
<name>A0A7X2D150_9LACT</name>
<dbReference type="Proteomes" id="UP000439550">
    <property type="component" value="Unassembled WGS sequence"/>
</dbReference>
<comment type="caution">
    <text evidence="1">The sequence shown here is derived from an EMBL/GenBank/DDBJ whole genome shotgun (WGS) entry which is preliminary data.</text>
</comment>
<dbReference type="AlphaFoldDB" id="A0A7X2D150"/>
<dbReference type="Pfam" id="PF25685">
    <property type="entry name" value="Skunalike_TailTerm"/>
    <property type="match status" value="1"/>
</dbReference>
<evidence type="ECO:0000313" key="1">
    <source>
        <dbReference type="EMBL" id="MQW40644.1"/>
    </source>
</evidence>
<dbReference type="OrthoDB" id="8479077at2"/>
<sequence>MGVDNFDWKEIAKGYSNEVTNKVSDYIETQVKAQAMKAGAKSKIQRSHGHTYRYKNTGELARNIKAKKDDDGHWSVSDGTRADYSKGYHGMYFLVEKRGEREVARILKEAISFTEKTKL</sequence>
<keyword evidence="2" id="KW-1185">Reference proteome</keyword>